<evidence type="ECO:0000256" key="1">
    <source>
        <dbReference type="ARBA" id="ARBA00004906"/>
    </source>
</evidence>
<dbReference type="EMBL" id="JBFOLJ010000014">
    <property type="protein sequence ID" value="KAL2476987.1"/>
    <property type="molecule type" value="Genomic_DNA"/>
</dbReference>
<protein>
    <submittedName>
        <fullName evidence="2">SKP1-like protein 1A</fullName>
    </submittedName>
</protein>
<comment type="pathway">
    <text evidence="1">Protein modification; protein ubiquitination.</text>
</comment>
<dbReference type="Gene3D" id="3.30.710.10">
    <property type="entry name" value="Potassium Channel Kv1.1, Chain A"/>
    <property type="match status" value="1"/>
</dbReference>
<proteinExistence type="predicted"/>
<organism evidence="2 3">
    <name type="scientific">Forsythia ovata</name>
    <dbReference type="NCBI Taxonomy" id="205694"/>
    <lineage>
        <taxon>Eukaryota</taxon>
        <taxon>Viridiplantae</taxon>
        <taxon>Streptophyta</taxon>
        <taxon>Embryophyta</taxon>
        <taxon>Tracheophyta</taxon>
        <taxon>Spermatophyta</taxon>
        <taxon>Magnoliopsida</taxon>
        <taxon>eudicotyledons</taxon>
        <taxon>Gunneridae</taxon>
        <taxon>Pentapetalae</taxon>
        <taxon>asterids</taxon>
        <taxon>lamiids</taxon>
        <taxon>Lamiales</taxon>
        <taxon>Oleaceae</taxon>
        <taxon>Forsythieae</taxon>
        <taxon>Forsythia</taxon>
    </lineage>
</organism>
<dbReference type="AlphaFoldDB" id="A0ABD1QL88"/>
<evidence type="ECO:0000313" key="2">
    <source>
        <dbReference type="EMBL" id="KAL2476987.1"/>
    </source>
</evidence>
<accession>A0ABD1QL88</accession>
<name>A0ABD1QL88_9LAMI</name>
<dbReference type="Proteomes" id="UP001604277">
    <property type="component" value="Unassembled WGS sequence"/>
</dbReference>
<dbReference type="InterPro" id="IPR011333">
    <property type="entry name" value="SKP1/BTB/POZ_sf"/>
</dbReference>
<reference evidence="3" key="1">
    <citation type="submission" date="2024-07" db="EMBL/GenBank/DDBJ databases">
        <title>Two chromosome-level genome assemblies of Korean endemic species Abeliophyllum distichum and Forsythia ovata (Oleaceae).</title>
        <authorList>
            <person name="Jang H."/>
        </authorList>
    </citation>
    <scope>NUCLEOTIDE SEQUENCE [LARGE SCALE GENOMIC DNA]</scope>
</reference>
<evidence type="ECO:0000313" key="3">
    <source>
        <dbReference type="Proteomes" id="UP001604277"/>
    </source>
</evidence>
<comment type="caution">
    <text evidence="2">The sequence shown here is derived from an EMBL/GenBank/DDBJ whole genome shotgun (WGS) entry which is preliminary data.</text>
</comment>
<sequence>MIFLMSIVDGMIFEVEESVAFESPMIRLKVERHFDPDADGALSAAGQDVNEILEAMEAEFKELLRMDFDRIILHCRHHVDNAADVALAAGNPAVIDNVAAQALRSFDADFVRVDASTLLDLF</sequence>
<gene>
    <name evidence="2" type="ORF">Fot_46001</name>
</gene>
<keyword evidence="3" id="KW-1185">Reference proteome</keyword>